<evidence type="ECO:0000313" key="2">
    <source>
        <dbReference type="EMBL" id="OGK19531.1"/>
    </source>
</evidence>
<evidence type="ECO:0000256" key="1">
    <source>
        <dbReference type="SAM" id="MobiDB-lite"/>
    </source>
</evidence>
<dbReference type="EMBL" id="MFZI01000047">
    <property type="protein sequence ID" value="OGK19531.1"/>
    <property type="molecule type" value="Genomic_DNA"/>
</dbReference>
<feature type="region of interest" description="Disordered" evidence="1">
    <location>
        <begin position="185"/>
        <end position="220"/>
    </location>
</feature>
<name>A0A1F7GKQ8_9BACT</name>
<dbReference type="AlphaFoldDB" id="A0A1F7GKQ8"/>
<feature type="compositionally biased region" description="Polar residues" evidence="1">
    <location>
        <begin position="185"/>
        <end position="203"/>
    </location>
</feature>
<feature type="compositionally biased region" description="Basic and acidic residues" evidence="1">
    <location>
        <begin position="134"/>
        <end position="143"/>
    </location>
</feature>
<gene>
    <name evidence="2" type="ORF">A2866_00150</name>
</gene>
<comment type="caution">
    <text evidence="2">The sequence shown here is derived from an EMBL/GenBank/DDBJ whole genome shotgun (WGS) entry which is preliminary data.</text>
</comment>
<proteinExistence type="predicted"/>
<evidence type="ECO:0000313" key="3">
    <source>
        <dbReference type="Proteomes" id="UP000177026"/>
    </source>
</evidence>
<reference evidence="2 3" key="1">
    <citation type="journal article" date="2016" name="Nat. Commun.">
        <title>Thousands of microbial genomes shed light on interconnected biogeochemical processes in an aquifer system.</title>
        <authorList>
            <person name="Anantharaman K."/>
            <person name="Brown C.T."/>
            <person name="Hug L.A."/>
            <person name="Sharon I."/>
            <person name="Castelle C.J."/>
            <person name="Probst A.J."/>
            <person name="Thomas B.C."/>
            <person name="Singh A."/>
            <person name="Wilkins M.J."/>
            <person name="Karaoz U."/>
            <person name="Brodie E.L."/>
            <person name="Williams K.H."/>
            <person name="Hubbard S.S."/>
            <person name="Banfield J.F."/>
        </authorList>
    </citation>
    <scope>NUCLEOTIDE SEQUENCE [LARGE SCALE GENOMIC DNA]</scope>
</reference>
<accession>A0A1F7GKQ8</accession>
<organism evidence="2 3">
    <name type="scientific">Candidatus Roizmanbacteria bacterium RIFCSPHIGHO2_01_FULL_39_8</name>
    <dbReference type="NCBI Taxonomy" id="1802033"/>
    <lineage>
        <taxon>Bacteria</taxon>
        <taxon>Candidatus Roizmaniibacteriota</taxon>
    </lineage>
</organism>
<dbReference type="Proteomes" id="UP000177026">
    <property type="component" value="Unassembled WGS sequence"/>
</dbReference>
<protein>
    <submittedName>
        <fullName evidence="2">Uncharacterized protein</fullName>
    </submittedName>
</protein>
<feature type="region of interest" description="Disordered" evidence="1">
    <location>
        <begin position="120"/>
        <end position="143"/>
    </location>
</feature>
<sequence length="220" mass="24682">MKKILPVLVILLFLGVGGYFFLNSQNKQTIAPENMMQGKKTSEEGNVFTSIKDALSKSVSLECTYNDEEGVSVKSYIKGGGVRSMMTAKDPKQPNNFIMKDNKMYMWNDTTKEGFMTTWEMPKDITPNPTLEAMGKEEEKTNESDSLLAQMEKYKDACKPAVVADSLFTPPTDVKFQDMSAVQKQMMEQLSKTPEQNGQSGQMSEEDLKKLMEQYGGTSQ</sequence>